<evidence type="ECO:0000259" key="1">
    <source>
        <dbReference type="Pfam" id="PF13676"/>
    </source>
</evidence>
<dbReference type="Proteomes" id="UP001214553">
    <property type="component" value="Chromosome"/>
</dbReference>
<evidence type="ECO:0000259" key="2">
    <source>
        <dbReference type="Pfam" id="PF18145"/>
    </source>
</evidence>
<organism evidence="3 4">
    <name type="scientific">Microbacterium horticulturae</name>
    <dbReference type="NCBI Taxonomy" id="3028316"/>
    <lineage>
        <taxon>Bacteria</taxon>
        <taxon>Bacillati</taxon>
        <taxon>Actinomycetota</taxon>
        <taxon>Actinomycetes</taxon>
        <taxon>Micrococcales</taxon>
        <taxon>Microbacteriaceae</taxon>
        <taxon>Microbacterium</taxon>
    </lineage>
</organism>
<feature type="domain" description="TIR" evidence="1">
    <location>
        <begin position="14"/>
        <end position="81"/>
    </location>
</feature>
<name>A0ABY8BZ70_9MICO</name>
<dbReference type="NCBIfam" id="NF033611">
    <property type="entry name" value="SAVED"/>
    <property type="match status" value="1"/>
</dbReference>
<evidence type="ECO:0000313" key="4">
    <source>
        <dbReference type="Proteomes" id="UP001214553"/>
    </source>
</evidence>
<dbReference type="InterPro" id="IPR040836">
    <property type="entry name" value="SAVED"/>
</dbReference>
<dbReference type="Gene3D" id="3.40.50.10140">
    <property type="entry name" value="Toll/interleukin-1 receptor homology (TIR) domain"/>
    <property type="match status" value="1"/>
</dbReference>
<dbReference type="InterPro" id="IPR000157">
    <property type="entry name" value="TIR_dom"/>
</dbReference>
<protein>
    <submittedName>
        <fullName evidence="3">SAVED domain-containing protein</fullName>
    </submittedName>
</protein>
<proteinExistence type="predicted"/>
<dbReference type="InterPro" id="IPR035897">
    <property type="entry name" value="Toll_tir_struct_dom_sf"/>
</dbReference>
<dbReference type="Pfam" id="PF13676">
    <property type="entry name" value="TIR_2"/>
    <property type="match status" value="1"/>
</dbReference>
<evidence type="ECO:0000313" key="3">
    <source>
        <dbReference type="EMBL" id="WEG09473.1"/>
    </source>
</evidence>
<feature type="domain" description="SMODS-associated and fused to various effectors" evidence="2">
    <location>
        <begin position="225"/>
        <end position="415"/>
    </location>
</feature>
<dbReference type="RefSeq" id="WP_275278797.1">
    <property type="nucleotide sequence ID" value="NZ_CP119108.1"/>
</dbReference>
<gene>
    <name evidence="3" type="ORF">PU630_02590</name>
</gene>
<reference evidence="3 4" key="1">
    <citation type="submission" date="2023-03" db="EMBL/GenBank/DDBJ databases">
        <title>Genome sequence of Microbacterium sp. KACC 23027.</title>
        <authorList>
            <person name="Kim S."/>
            <person name="Heo J."/>
            <person name="Kwon S.-W."/>
        </authorList>
    </citation>
    <scope>NUCLEOTIDE SEQUENCE [LARGE SCALE GENOMIC DNA]</scope>
    <source>
        <strain evidence="3 4">KACC 23027</strain>
    </source>
</reference>
<keyword evidence="4" id="KW-1185">Reference proteome</keyword>
<dbReference type="SUPFAM" id="SSF52200">
    <property type="entry name" value="Toll/Interleukin receptor TIR domain"/>
    <property type="match status" value="1"/>
</dbReference>
<sequence>MRKEADLDTAGPLFLSYRQSDGTPIVTSLAWRLRAAGIPVWRDKDDLPPGDTADRLEDAIADGLSGAVFIITPDIAHSDVVRGIEAPELIRVHQGDSRFQLLVANDVSTPGTASVDYSAPDRLLGRPRKELQGVNQSAASSDGLDELVKGALWHRMAEHRQLVADAGAVLSLTIQTRNIGQVYDRTGAQLDIRVRPSQHERLPDPQALDDLRRTLGLLPDAVTRTGAQTVRIAGGAHLSVAFALGAALPSSRVGHLEVIDQREDRWESTTEAVVPSTRNLRIDTTDRDHVATSGDRPRVAVYVDLLPTRSDSAWDRYLEENQAAIVESATIRPIAQGLLDPAAAGTIAAEAAALIRQLSAEHANAPVDLLLRVPFPIAVLLGRLSNTLRIRSYEWDDSTQGDHDHQPRYVPCLDIHATAPGGAITDILLPRS</sequence>
<accession>A0ABY8BZ70</accession>
<dbReference type="EMBL" id="CP119108">
    <property type="protein sequence ID" value="WEG09473.1"/>
    <property type="molecule type" value="Genomic_DNA"/>
</dbReference>
<dbReference type="Pfam" id="PF18145">
    <property type="entry name" value="SAVED"/>
    <property type="match status" value="1"/>
</dbReference>